<evidence type="ECO:0000256" key="1">
    <source>
        <dbReference type="SAM" id="MobiDB-lite"/>
    </source>
</evidence>
<feature type="region of interest" description="Disordered" evidence="1">
    <location>
        <begin position="34"/>
        <end position="59"/>
    </location>
</feature>
<organism evidence="2 3">
    <name type="scientific">Ustilaginoidea virens</name>
    <name type="common">Rice false smut fungus</name>
    <name type="synonym">Villosiclava virens</name>
    <dbReference type="NCBI Taxonomy" id="1159556"/>
    <lineage>
        <taxon>Eukaryota</taxon>
        <taxon>Fungi</taxon>
        <taxon>Dikarya</taxon>
        <taxon>Ascomycota</taxon>
        <taxon>Pezizomycotina</taxon>
        <taxon>Sordariomycetes</taxon>
        <taxon>Hypocreomycetidae</taxon>
        <taxon>Hypocreales</taxon>
        <taxon>Clavicipitaceae</taxon>
        <taxon>Ustilaginoidea</taxon>
    </lineage>
</organism>
<dbReference type="Proteomes" id="UP000054053">
    <property type="component" value="Unassembled WGS sequence"/>
</dbReference>
<accession>A0A1B5KV90</accession>
<evidence type="ECO:0000313" key="3">
    <source>
        <dbReference type="Proteomes" id="UP000054053"/>
    </source>
</evidence>
<sequence>MWNEVLCVREYSVRKCASVIRGCELGELGEFGAPHTNKSTPVADQSSVWSVAPPPEPPM</sequence>
<feature type="compositionally biased region" description="Polar residues" evidence="1">
    <location>
        <begin position="36"/>
        <end position="49"/>
    </location>
</feature>
<protein>
    <submittedName>
        <fullName evidence="2">Uncharacterized protein</fullName>
    </submittedName>
</protein>
<reference evidence="3" key="1">
    <citation type="journal article" date="2016" name="Genome Announc.">
        <title>Genome sequence of Ustilaginoidea virens IPU010, a rice pathogenic fungus causing false smut.</title>
        <authorList>
            <person name="Kumagai T."/>
            <person name="Ishii T."/>
            <person name="Terai G."/>
            <person name="Umemura M."/>
            <person name="Machida M."/>
            <person name="Asai K."/>
        </authorList>
    </citation>
    <scope>NUCLEOTIDE SEQUENCE [LARGE SCALE GENOMIC DNA]</scope>
    <source>
        <strain evidence="3">IPU010</strain>
    </source>
</reference>
<dbReference type="EMBL" id="BBTG02000002">
    <property type="protein sequence ID" value="GAO13904.1"/>
    <property type="molecule type" value="Genomic_DNA"/>
</dbReference>
<name>A0A1B5KV90_USTVR</name>
<proteinExistence type="predicted"/>
<comment type="caution">
    <text evidence="2">The sequence shown here is derived from an EMBL/GenBank/DDBJ whole genome shotgun (WGS) entry which is preliminary data.</text>
</comment>
<dbReference type="AlphaFoldDB" id="A0A1B5KV90"/>
<gene>
    <name evidence="2" type="ORF">UVI_02003800</name>
</gene>
<evidence type="ECO:0000313" key="2">
    <source>
        <dbReference type="EMBL" id="GAO13904.1"/>
    </source>
</evidence>